<protein>
    <submittedName>
        <fullName evidence="1">Uncharacterized protein</fullName>
    </submittedName>
</protein>
<reference evidence="1" key="1">
    <citation type="journal article" date="2021" name="New Phytol.">
        <title>Evolutionary innovations through gain and loss of genes in the ectomycorrhizal Boletales.</title>
        <authorList>
            <person name="Wu G."/>
            <person name="Miyauchi S."/>
            <person name="Morin E."/>
            <person name="Kuo A."/>
            <person name="Drula E."/>
            <person name="Varga T."/>
            <person name="Kohler A."/>
            <person name="Feng B."/>
            <person name="Cao Y."/>
            <person name="Lipzen A."/>
            <person name="Daum C."/>
            <person name="Hundley H."/>
            <person name="Pangilinan J."/>
            <person name="Johnson J."/>
            <person name="Barry K."/>
            <person name="LaButti K."/>
            <person name="Ng V."/>
            <person name="Ahrendt S."/>
            <person name="Min B."/>
            <person name="Choi I.G."/>
            <person name="Park H."/>
            <person name="Plett J.M."/>
            <person name="Magnuson J."/>
            <person name="Spatafora J.W."/>
            <person name="Nagy L.G."/>
            <person name="Henrissat B."/>
            <person name="Grigoriev I.V."/>
            <person name="Yang Z.L."/>
            <person name="Xu J."/>
            <person name="Martin F.M."/>
        </authorList>
    </citation>
    <scope>NUCLEOTIDE SEQUENCE</scope>
    <source>
        <strain evidence="1">KUC20120723A-06</strain>
    </source>
</reference>
<accession>A0ACB8BVH4</accession>
<dbReference type="Proteomes" id="UP000790709">
    <property type="component" value="Unassembled WGS sequence"/>
</dbReference>
<sequence length="726" mass="78776">MVVKTHSNLSFSIFPRLGLGSSHKSETVDRPRDAAKRDEDWYIPYNGPYELPKSSPKSERDNWAELVHQEEVDAIMGDTVLLNRYGGAPNSTHLSGPGGPSLAPVDQSAFMRSRARSDVTRQTTSSSNEIDPTRARSPRLRTGLHRLQVPSPAVNGGVGQSPTPLQHFSTAVHPPKRASFFAFGSNRKSQHAHPTARIPYAQTPTSPPSSYPRGMPGEWPSDPARLHPDPFGVYPGENPAPLTSEEDDYYNSYYSTLISSPNARSPGHAKLPRVDTSNLPAKRLSARTGLSDPDSSISSPATYNSPTNNYAPHPYAYTSSSPSLQIPRTTSQTLRHVSSQIHHQPQGSGSSSGHYNHTLHTRFPASIAAANPRAPRRGLDISAHEASLLPLKSSVSTPNLYSASRANAPGPAKKPSPPVAKGIDRWFSAETWCDALLFPRPRFKIKTGVGTQEGSSGRIVSPPSTPISGDQVPVAGTRPQLLPPGGRPRAVSALDGERKERRGLVKSRSAADLLSGPSATVIPLRDVPKPEESLPTAAPNPLEEPEGARDDLALPTPAPSLTQYVVSCFLSLPNFVHWVPSVVPNIHVFITEAFCAEFSQKVKLFNNSASYGKNRLHVRWAISAPGLSLVPVPKPFHMLRPGLATRLREAEPSISLQPVPFWAVNLLPPLSASPHRTILPRDRTPILGHSHMRILTLTHTQVLILILTPTPTHIRIPSPTQTRKSP</sequence>
<name>A0ACB8BVH4_9AGAM</name>
<evidence type="ECO:0000313" key="1">
    <source>
        <dbReference type="EMBL" id="KAH7929965.1"/>
    </source>
</evidence>
<dbReference type="EMBL" id="MU266336">
    <property type="protein sequence ID" value="KAH7929965.1"/>
    <property type="molecule type" value="Genomic_DNA"/>
</dbReference>
<gene>
    <name evidence="1" type="ORF">BV22DRAFT_93891</name>
</gene>
<organism evidence="1 2">
    <name type="scientific">Leucogyrophana mollusca</name>
    <dbReference type="NCBI Taxonomy" id="85980"/>
    <lineage>
        <taxon>Eukaryota</taxon>
        <taxon>Fungi</taxon>
        <taxon>Dikarya</taxon>
        <taxon>Basidiomycota</taxon>
        <taxon>Agaricomycotina</taxon>
        <taxon>Agaricomycetes</taxon>
        <taxon>Agaricomycetidae</taxon>
        <taxon>Boletales</taxon>
        <taxon>Boletales incertae sedis</taxon>
        <taxon>Leucogyrophana</taxon>
    </lineage>
</organism>
<comment type="caution">
    <text evidence="1">The sequence shown here is derived from an EMBL/GenBank/DDBJ whole genome shotgun (WGS) entry which is preliminary data.</text>
</comment>
<keyword evidence="2" id="KW-1185">Reference proteome</keyword>
<evidence type="ECO:0000313" key="2">
    <source>
        <dbReference type="Proteomes" id="UP000790709"/>
    </source>
</evidence>
<proteinExistence type="predicted"/>